<dbReference type="Pfam" id="PF11248">
    <property type="entry name" value="DUF3046"/>
    <property type="match status" value="1"/>
</dbReference>
<evidence type="ECO:0008006" key="3">
    <source>
        <dbReference type="Google" id="ProtNLM"/>
    </source>
</evidence>
<name>K9EJL7_9ACTO</name>
<dbReference type="PATRIC" id="fig|883066.3.peg.166"/>
<keyword evidence="2" id="KW-1185">Reference proteome</keyword>
<dbReference type="InterPro" id="IPR021408">
    <property type="entry name" value="DUF3046"/>
</dbReference>
<dbReference type="Proteomes" id="UP000009888">
    <property type="component" value="Unassembled WGS sequence"/>
</dbReference>
<dbReference type="EMBL" id="AGWL01000001">
    <property type="protein sequence ID" value="EKU96076.1"/>
    <property type="molecule type" value="Genomic_DNA"/>
</dbReference>
<evidence type="ECO:0000313" key="2">
    <source>
        <dbReference type="Proteomes" id="UP000009888"/>
    </source>
</evidence>
<dbReference type="RefSeq" id="WP_007000382.1">
    <property type="nucleotide sequence ID" value="NZ_JH992955.1"/>
</dbReference>
<comment type="caution">
    <text evidence="1">The sequence shown here is derived from an EMBL/GenBank/DDBJ whole genome shotgun (WGS) entry which is preliminary data.</text>
</comment>
<protein>
    <recommendedName>
        <fullName evidence="3">DUF3046 domain-containing protein</fullName>
    </recommendedName>
</protein>
<proteinExistence type="predicted"/>
<gene>
    <name evidence="1" type="ORF">HMPREF9233_00164</name>
</gene>
<dbReference type="STRING" id="202789.GCA_001457435_00237"/>
<sequence length="75" mass="8844">MRESEFWANVDWVFGERGVSMAQDLVLATLDERSVLQAVNDGVDPQRVWDAVCENMGFPENYRYLHRIKPDERER</sequence>
<reference evidence="1 2" key="1">
    <citation type="submission" date="2012-09" db="EMBL/GenBank/DDBJ databases">
        <title>The Genome Sequence of Actinobaculum massiliae ACS-171-V-COL2.</title>
        <authorList>
            <consortium name="The Broad Institute Genome Sequencing Platform"/>
            <person name="Earl A."/>
            <person name="Ward D."/>
            <person name="Feldgarden M."/>
            <person name="Gevers D."/>
            <person name="Saerens B."/>
            <person name="Vaneechoutte M."/>
            <person name="Walker B."/>
            <person name="Young S.K."/>
            <person name="Zeng Q."/>
            <person name="Gargeya S."/>
            <person name="Fitzgerald M."/>
            <person name="Haas B."/>
            <person name="Abouelleil A."/>
            <person name="Alvarado L."/>
            <person name="Arachchi H.M."/>
            <person name="Berlin A."/>
            <person name="Chapman S.B."/>
            <person name="Goldberg J."/>
            <person name="Griggs A."/>
            <person name="Gujja S."/>
            <person name="Hansen M."/>
            <person name="Howarth C."/>
            <person name="Imamovic A."/>
            <person name="Larimer J."/>
            <person name="McCowen C."/>
            <person name="Montmayeur A."/>
            <person name="Murphy C."/>
            <person name="Neiman D."/>
            <person name="Pearson M."/>
            <person name="Priest M."/>
            <person name="Roberts A."/>
            <person name="Saif S."/>
            <person name="Shea T."/>
            <person name="Sisk P."/>
            <person name="Sykes S."/>
            <person name="Wortman J."/>
            <person name="Nusbaum C."/>
            <person name="Birren B."/>
        </authorList>
    </citation>
    <scope>NUCLEOTIDE SEQUENCE [LARGE SCALE GENOMIC DNA]</scope>
    <source>
        <strain evidence="2">ACS-171-V-Col2</strain>
    </source>
</reference>
<evidence type="ECO:0000313" key="1">
    <source>
        <dbReference type="EMBL" id="EKU96076.1"/>
    </source>
</evidence>
<accession>K9EJL7</accession>
<dbReference type="HOGENOM" id="CLU_179041_2_0_11"/>
<dbReference type="AlphaFoldDB" id="K9EJL7"/>
<organism evidence="1 2">
    <name type="scientific">Actinobaculum massiliense ACS-171-V-Col2</name>
    <dbReference type="NCBI Taxonomy" id="883066"/>
    <lineage>
        <taxon>Bacteria</taxon>
        <taxon>Bacillati</taxon>
        <taxon>Actinomycetota</taxon>
        <taxon>Actinomycetes</taxon>
        <taxon>Actinomycetales</taxon>
        <taxon>Actinomycetaceae</taxon>
        <taxon>Actinobaculum</taxon>
    </lineage>
</organism>